<dbReference type="GO" id="GO:0009306">
    <property type="term" value="P:protein secretion"/>
    <property type="evidence" value="ECO:0007669"/>
    <property type="project" value="InterPro"/>
</dbReference>
<evidence type="ECO:0000256" key="6">
    <source>
        <dbReference type="ARBA" id="ARBA00022692"/>
    </source>
</evidence>
<evidence type="ECO:0000256" key="3">
    <source>
        <dbReference type="ARBA" id="ARBA00022448"/>
    </source>
</evidence>
<dbReference type="InterPro" id="IPR005628">
    <property type="entry name" value="GspK"/>
</dbReference>
<dbReference type="InterPro" id="IPR045584">
    <property type="entry name" value="Pilin-like"/>
</dbReference>
<evidence type="ECO:0000259" key="11">
    <source>
        <dbReference type="Pfam" id="PF21687"/>
    </source>
</evidence>
<evidence type="ECO:0000256" key="10">
    <source>
        <dbReference type="SAM" id="Phobius"/>
    </source>
</evidence>
<keyword evidence="4" id="KW-1003">Cell membrane</keyword>
<dbReference type="PANTHER" id="PTHR38831">
    <property type="entry name" value="TYPE II SECRETION SYSTEM PROTEIN K"/>
    <property type="match status" value="1"/>
</dbReference>
<keyword evidence="6 10" id="KW-0812">Transmembrane</keyword>
<dbReference type="InterPro" id="IPR049031">
    <property type="entry name" value="T2SSK_SAM-like_1st"/>
</dbReference>
<dbReference type="InterPro" id="IPR038072">
    <property type="entry name" value="GspK_central_sf"/>
</dbReference>
<evidence type="ECO:0000256" key="8">
    <source>
        <dbReference type="ARBA" id="ARBA00022989"/>
    </source>
</evidence>
<evidence type="ECO:0000256" key="2">
    <source>
        <dbReference type="ARBA" id="ARBA00007246"/>
    </source>
</evidence>
<gene>
    <name evidence="12" type="ORF">FLSS-16_0018</name>
</gene>
<protein>
    <submittedName>
        <fullName evidence="12">General secretion pathway protein K</fullName>
    </submittedName>
</protein>
<dbReference type="PANTHER" id="PTHR38831:SF2">
    <property type="entry name" value="TYPE II SECRETION SYSTEM PROTEIN K"/>
    <property type="match status" value="1"/>
</dbReference>
<keyword evidence="7" id="KW-0653">Protein transport</keyword>
<reference evidence="12" key="1">
    <citation type="journal article" date="2013" name="Syst. Appl. Microbiol.">
        <title>New insights into the archaeal diversity of a hypersaline microbial mat obtained by a metagenomic approach.</title>
        <authorList>
            <person name="Lopez-Lopez A."/>
            <person name="Richter M."/>
            <person name="Pena A."/>
            <person name="Tamames J."/>
            <person name="Rossello-Mora R."/>
        </authorList>
    </citation>
    <scope>NUCLEOTIDE SEQUENCE</scope>
</reference>
<dbReference type="EMBL" id="JX684102">
    <property type="protein sequence ID" value="AGF93677.1"/>
    <property type="molecule type" value="Genomic_DNA"/>
</dbReference>
<evidence type="ECO:0000256" key="1">
    <source>
        <dbReference type="ARBA" id="ARBA00004533"/>
    </source>
</evidence>
<proteinExistence type="inferred from homology"/>
<comment type="similarity">
    <text evidence="2">Belongs to the GSP K family.</text>
</comment>
<keyword evidence="5" id="KW-0997">Cell inner membrane</keyword>
<dbReference type="SUPFAM" id="SSF54523">
    <property type="entry name" value="Pili subunits"/>
    <property type="match status" value="1"/>
</dbReference>
<evidence type="ECO:0000256" key="5">
    <source>
        <dbReference type="ARBA" id="ARBA00022519"/>
    </source>
</evidence>
<dbReference type="GO" id="GO:0005886">
    <property type="term" value="C:plasma membrane"/>
    <property type="evidence" value="ECO:0007669"/>
    <property type="project" value="UniProtKB-SubCell"/>
</dbReference>
<dbReference type="SUPFAM" id="SSF158544">
    <property type="entry name" value="GspK insert domain-like"/>
    <property type="match status" value="1"/>
</dbReference>
<feature type="transmembrane region" description="Helical" evidence="10">
    <location>
        <begin position="15"/>
        <end position="33"/>
    </location>
</feature>
<keyword evidence="8 10" id="KW-1133">Transmembrane helix</keyword>
<accession>M1Q315</accession>
<feature type="domain" description="T2SS protein K first SAM-like" evidence="11">
    <location>
        <begin position="119"/>
        <end position="217"/>
    </location>
</feature>
<evidence type="ECO:0000313" key="12">
    <source>
        <dbReference type="EMBL" id="AGF93677.1"/>
    </source>
</evidence>
<dbReference type="Pfam" id="PF21687">
    <property type="entry name" value="T2SSK_1st"/>
    <property type="match status" value="1"/>
</dbReference>
<dbReference type="Gene3D" id="1.10.40.60">
    <property type="entry name" value="EpsJ-like"/>
    <property type="match status" value="2"/>
</dbReference>
<dbReference type="AlphaFoldDB" id="M1Q315"/>
<dbReference type="PIRSF" id="PIRSF002786">
    <property type="entry name" value="XcpX"/>
    <property type="match status" value="1"/>
</dbReference>
<name>M1Q315_9ZZZZ</name>
<evidence type="ECO:0000256" key="7">
    <source>
        <dbReference type="ARBA" id="ARBA00022927"/>
    </source>
</evidence>
<sequence length="348" mass="39906">MSEFNRQPESSSEKGSVLILILLIISVLTVSVMESMHLMQVDRLSSRIFQSSFRTQSMAKSGTAVAKFLLFQDKKKDGEKDKGADHLGEAWGQFPKHREIATPTLDTGEFNGTIRDEQGKFPINYLIDQDGEYRKSYKQILLRLLQRKPFALQETEARKIVQAIKDWIDKDNAPTGEFGAEKNYYMSRKNKGTCKNAPITALSELRLIKYISRELYQGKKEKPGLKDLLTVHSNGKININTAGKHLLAAMVKSTVNKETARKFAKNMLEYRKQKTHYDFLSESDWYRNRMAGYNDIQLPSKIVTTKSDYFALRINGSIGEYSSSRYTVLKREKDDKKIGFKTLITEVR</sequence>
<dbReference type="NCBIfam" id="NF037980">
    <property type="entry name" value="T2SS_GspK"/>
    <property type="match status" value="1"/>
</dbReference>
<evidence type="ECO:0000256" key="9">
    <source>
        <dbReference type="ARBA" id="ARBA00023136"/>
    </source>
</evidence>
<dbReference type="Gene3D" id="3.30.1300.30">
    <property type="entry name" value="GSPII I/J protein-like"/>
    <property type="match status" value="1"/>
</dbReference>
<keyword evidence="9 10" id="KW-0472">Membrane</keyword>
<comment type="subcellular location">
    <subcellularLocation>
        <location evidence="1">Cell inner membrane</location>
    </subcellularLocation>
</comment>
<keyword evidence="3" id="KW-0813">Transport</keyword>
<organism evidence="12">
    <name type="scientific">uncultured organism</name>
    <dbReference type="NCBI Taxonomy" id="155900"/>
    <lineage>
        <taxon>unclassified sequences</taxon>
        <taxon>environmental samples</taxon>
    </lineage>
</organism>
<evidence type="ECO:0000256" key="4">
    <source>
        <dbReference type="ARBA" id="ARBA00022475"/>
    </source>
</evidence>